<dbReference type="SUPFAM" id="SSF49785">
    <property type="entry name" value="Galactose-binding domain-like"/>
    <property type="match status" value="1"/>
</dbReference>
<accession>A0A4R9K506</accession>
<keyword evidence="2 8" id="KW-0645">Protease</keyword>
<dbReference type="GO" id="GO:0004252">
    <property type="term" value="F:serine-type endopeptidase activity"/>
    <property type="evidence" value="ECO:0007669"/>
    <property type="project" value="UniProtKB-UniRule"/>
</dbReference>
<evidence type="ECO:0000313" key="11">
    <source>
        <dbReference type="Proteomes" id="UP000297693"/>
    </source>
</evidence>
<dbReference type="GO" id="GO:0005737">
    <property type="term" value="C:cytoplasm"/>
    <property type="evidence" value="ECO:0007669"/>
    <property type="project" value="UniProtKB-ARBA"/>
</dbReference>
<dbReference type="Pfam" id="PF01483">
    <property type="entry name" value="P_proprotein"/>
    <property type="match status" value="1"/>
</dbReference>
<dbReference type="CDD" id="cd04059">
    <property type="entry name" value="Peptidases_S8_Protein_convertases_Kexins_Furin-like"/>
    <property type="match status" value="1"/>
</dbReference>
<evidence type="ECO:0000256" key="4">
    <source>
        <dbReference type="ARBA" id="ARBA00022801"/>
    </source>
</evidence>
<dbReference type="GO" id="GO:0016485">
    <property type="term" value="P:protein processing"/>
    <property type="evidence" value="ECO:0007669"/>
    <property type="project" value="TreeGrafter"/>
</dbReference>
<dbReference type="InterPro" id="IPR022398">
    <property type="entry name" value="Peptidase_S8_His-AS"/>
</dbReference>
<dbReference type="InterPro" id="IPR008979">
    <property type="entry name" value="Galactose-bd-like_sf"/>
</dbReference>
<keyword evidence="11" id="KW-1185">Reference proteome</keyword>
<feature type="active site" description="Charge relay system" evidence="7 8">
    <location>
        <position position="145"/>
    </location>
</feature>
<dbReference type="Proteomes" id="UP000297693">
    <property type="component" value="Unassembled WGS sequence"/>
</dbReference>
<dbReference type="InterPro" id="IPR015500">
    <property type="entry name" value="Peptidase_S8_subtilisin-rel"/>
</dbReference>
<keyword evidence="3" id="KW-0732">Signal</keyword>
<dbReference type="PROSITE" id="PS51829">
    <property type="entry name" value="P_HOMO_B"/>
    <property type="match status" value="1"/>
</dbReference>
<dbReference type="PANTHER" id="PTHR42884:SF14">
    <property type="entry name" value="NEUROENDOCRINE CONVERTASE 1"/>
    <property type="match status" value="1"/>
</dbReference>
<evidence type="ECO:0000259" key="9">
    <source>
        <dbReference type="PROSITE" id="PS51829"/>
    </source>
</evidence>
<keyword evidence="4 8" id="KW-0378">Hydrolase</keyword>
<evidence type="ECO:0000256" key="2">
    <source>
        <dbReference type="ARBA" id="ARBA00022670"/>
    </source>
</evidence>
<comment type="similarity">
    <text evidence="1">Belongs to the peptidase S8 family. Furin subfamily.</text>
</comment>
<feature type="active site" description="Charge relay system" evidence="7 8">
    <location>
        <position position="101"/>
    </location>
</feature>
<dbReference type="EMBL" id="RQGD01000022">
    <property type="protein sequence ID" value="TGL60330.1"/>
    <property type="molecule type" value="Genomic_DNA"/>
</dbReference>
<evidence type="ECO:0000256" key="5">
    <source>
        <dbReference type="ARBA" id="ARBA00022825"/>
    </source>
</evidence>
<dbReference type="InterPro" id="IPR023828">
    <property type="entry name" value="Peptidase_S8_Ser-AS"/>
</dbReference>
<dbReference type="AlphaFoldDB" id="A0A4R9K506"/>
<feature type="domain" description="P/Homo B" evidence="9">
    <location>
        <begin position="435"/>
        <end position="598"/>
    </location>
</feature>
<evidence type="ECO:0000256" key="6">
    <source>
        <dbReference type="ARBA" id="ARBA00022837"/>
    </source>
</evidence>
<protein>
    <submittedName>
        <fullName evidence="10">Serine protease</fullName>
    </submittedName>
</protein>
<dbReference type="PROSITE" id="PS00137">
    <property type="entry name" value="SUBTILASE_HIS"/>
    <property type="match status" value="1"/>
</dbReference>
<dbReference type="RefSeq" id="WP_135623255.1">
    <property type="nucleotide sequence ID" value="NZ_RQGD01000022.1"/>
</dbReference>
<dbReference type="GO" id="GO:0012505">
    <property type="term" value="C:endomembrane system"/>
    <property type="evidence" value="ECO:0007669"/>
    <property type="project" value="UniProtKB-ARBA"/>
</dbReference>
<evidence type="ECO:0000256" key="7">
    <source>
        <dbReference type="PIRSR" id="PIRSR615500-1"/>
    </source>
</evidence>
<dbReference type="Pfam" id="PF00082">
    <property type="entry name" value="Peptidase_S8"/>
    <property type="match status" value="1"/>
</dbReference>
<dbReference type="GO" id="GO:0016020">
    <property type="term" value="C:membrane"/>
    <property type="evidence" value="ECO:0007669"/>
    <property type="project" value="TreeGrafter"/>
</dbReference>
<dbReference type="InterPro" id="IPR002884">
    <property type="entry name" value="P_dom"/>
</dbReference>
<evidence type="ECO:0000256" key="1">
    <source>
        <dbReference type="ARBA" id="ARBA00005325"/>
    </source>
</evidence>
<evidence type="ECO:0000256" key="8">
    <source>
        <dbReference type="PROSITE-ProRule" id="PRU01240"/>
    </source>
</evidence>
<dbReference type="InterPro" id="IPR036852">
    <property type="entry name" value="Peptidase_S8/S53_dom_sf"/>
</dbReference>
<name>A0A4R9K506_9LEPT</name>
<dbReference type="Gene3D" id="2.60.120.260">
    <property type="entry name" value="Galactose-binding domain-like"/>
    <property type="match status" value="1"/>
</dbReference>
<evidence type="ECO:0000256" key="3">
    <source>
        <dbReference type="ARBA" id="ARBA00022729"/>
    </source>
</evidence>
<gene>
    <name evidence="10" type="ORF">EHQ58_07495</name>
</gene>
<dbReference type="InterPro" id="IPR000209">
    <property type="entry name" value="Peptidase_S8/S53_dom"/>
</dbReference>
<dbReference type="SUPFAM" id="SSF52743">
    <property type="entry name" value="Subtilisin-like"/>
    <property type="match status" value="1"/>
</dbReference>
<dbReference type="PROSITE" id="PS00138">
    <property type="entry name" value="SUBTILASE_SER"/>
    <property type="match status" value="1"/>
</dbReference>
<evidence type="ECO:0000313" key="10">
    <source>
        <dbReference type="EMBL" id="TGL60330.1"/>
    </source>
</evidence>
<comment type="caution">
    <text evidence="10">The sequence shown here is derived from an EMBL/GenBank/DDBJ whole genome shotgun (WGS) entry which is preliminary data.</text>
</comment>
<keyword evidence="5 8" id="KW-0720">Serine protease</keyword>
<reference evidence="10" key="1">
    <citation type="journal article" date="2019" name="PLoS Negl. Trop. Dis.">
        <title>Revisiting the worldwide diversity of Leptospira species in the environment.</title>
        <authorList>
            <person name="Vincent A.T."/>
            <person name="Schiettekatte O."/>
            <person name="Bourhy P."/>
            <person name="Veyrier F.J."/>
            <person name="Picardeau M."/>
        </authorList>
    </citation>
    <scope>NUCLEOTIDE SEQUENCE [LARGE SCALE GENOMIC DNA]</scope>
    <source>
        <strain evidence="10">201702476</strain>
    </source>
</reference>
<organism evidence="10 11">
    <name type="scientific">Leptospira ognonensis</name>
    <dbReference type="NCBI Taxonomy" id="2484945"/>
    <lineage>
        <taxon>Bacteria</taxon>
        <taxon>Pseudomonadati</taxon>
        <taxon>Spirochaetota</taxon>
        <taxon>Spirochaetia</taxon>
        <taxon>Leptospirales</taxon>
        <taxon>Leptospiraceae</taxon>
        <taxon>Leptospira</taxon>
    </lineage>
</organism>
<dbReference type="InterPro" id="IPR034182">
    <property type="entry name" value="Kexin/furin"/>
</dbReference>
<feature type="active site" description="Charge relay system" evidence="7 8">
    <location>
        <position position="349"/>
    </location>
</feature>
<proteinExistence type="inferred from homology"/>
<dbReference type="PROSITE" id="PS51892">
    <property type="entry name" value="SUBTILASE"/>
    <property type="match status" value="1"/>
</dbReference>
<sequence length="598" mass="62560">MRKFILTFIILLTFITTNCKKEKNKDLDLFLFLLLYNYLSTPSSSAACSLTGIPNDPFFSFQWHLLNDGSTSGSVVGEDIKASSAWNAGCKGTGVKIVTVDDGMDITHEDLSQNYDSSLNINFAGTSESLFFNTGSCSLSGAGCHGTSVSGIMSGRDSNNVGISGVAPRSKIGARNVLVNSTDSNASRAMSENSTNVWVSNNSWGAADDTGKLAASGSLWQSGISSGFLSGRNGKGSIFFWAAGNGGTLLQSSNTSGIVSSGKAPRDNSNHDGQANYHRAFAVAAVGNDGKRASYSEEGANLLVSAPSEGTSGVAITTTDVSTSGGYNRTGSSPNYANTNYTNTFNGTSAASPVAAGIGALILERNNSLTARDVRVILARGSRKNDSSDSDWITNGAGLNFNHKYGFGTVDASLALPLAQNWSLLGTEIVTSFLTGPTTNSNIPNNDQTGALNSLTVSNSGIGKIEFVEVSMTVTTGAIDDAGDLYVELISPAGTKARLAVPRICTSNSSITYCNDFTAWTFGATIFMDESADGTWQLRVADVCNKATSGSTSASYTCLATNRFSGDGSSYTFTTSRNTSNTAHTLSSWSMRVRGRAN</sequence>
<keyword evidence="6" id="KW-0106">Calcium</keyword>
<dbReference type="Gene3D" id="3.40.50.200">
    <property type="entry name" value="Peptidase S8/S53 domain"/>
    <property type="match status" value="1"/>
</dbReference>
<dbReference type="OrthoDB" id="9790784at2"/>
<dbReference type="PRINTS" id="PR00723">
    <property type="entry name" value="SUBTILISIN"/>
</dbReference>
<dbReference type="PANTHER" id="PTHR42884">
    <property type="entry name" value="PROPROTEIN CONVERTASE SUBTILISIN/KEXIN-RELATED"/>
    <property type="match status" value="1"/>
</dbReference>